<keyword evidence="4" id="KW-0677">Repeat</keyword>
<evidence type="ECO:0000256" key="1">
    <source>
        <dbReference type="ARBA" id="ARBA00004123"/>
    </source>
</evidence>
<dbReference type="GO" id="GO:0006325">
    <property type="term" value="P:chromatin organization"/>
    <property type="evidence" value="ECO:0007669"/>
    <property type="project" value="UniProtKB-KW"/>
</dbReference>
<keyword evidence="5" id="KW-0156">Chromatin regulator</keyword>
<dbReference type="GO" id="GO:0005634">
    <property type="term" value="C:nucleus"/>
    <property type="evidence" value="ECO:0007669"/>
    <property type="project" value="UniProtKB-SubCell"/>
</dbReference>
<dbReference type="PROSITE" id="PS50294">
    <property type="entry name" value="WD_REPEATS_REGION"/>
    <property type="match status" value="2"/>
</dbReference>
<reference evidence="9" key="1">
    <citation type="submission" date="2014-05" db="EMBL/GenBank/DDBJ databases">
        <title>The transcriptome of the halophilic microalga Tetraselmis sp. GSL018 isolated from the Great Salt Lake, Utah.</title>
        <authorList>
            <person name="Jinkerson R.E."/>
            <person name="D'Adamo S."/>
            <person name="Posewitz M.C."/>
        </authorList>
    </citation>
    <scope>NUCLEOTIDE SEQUENCE</scope>
    <source>
        <strain evidence="9">GSL018</strain>
    </source>
</reference>
<feature type="domain" description="Histone-binding protein RBBP4-like N-terminal" evidence="8">
    <location>
        <begin position="10"/>
        <end position="79"/>
    </location>
</feature>
<comment type="similarity">
    <text evidence="2">Belongs to the WD repeat RBAP46/RBAP48/MSI1 family.</text>
</comment>
<evidence type="ECO:0000256" key="4">
    <source>
        <dbReference type="ARBA" id="ARBA00022737"/>
    </source>
</evidence>
<dbReference type="InterPro" id="IPR001680">
    <property type="entry name" value="WD40_rpt"/>
</dbReference>
<dbReference type="SMART" id="SM00320">
    <property type="entry name" value="WD40"/>
    <property type="match status" value="6"/>
</dbReference>
<dbReference type="PROSITE" id="PS00678">
    <property type="entry name" value="WD_REPEATS_1"/>
    <property type="match status" value="1"/>
</dbReference>
<dbReference type="SUPFAM" id="SSF50978">
    <property type="entry name" value="WD40 repeat-like"/>
    <property type="match status" value="1"/>
</dbReference>
<dbReference type="InterPro" id="IPR020472">
    <property type="entry name" value="WD40_PAC1"/>
</dbReference>
<dbReference type="AlphaFoldDB" id="A0A061QYU5"/>
<dbReference type="PANTHER" id="PTHR22850">
    <property type="entry name" value="WD40 REPEAT FAMILY"/>
    <property type="match status" value="1"/>
</dbReference>
<proteinExistence type="inferred from homology"/>
<comment type="subcellular location">
    <subcellularLocation>
        <location evidence="1">Nucleus</location>
    </subcellularLocation>
</comment>
<organism evidence="9">
    <name type="scientific">Tetraselmis sp. GSL018</name>
    <dbReference type="NCBI Taxonomy" id="582737"/>
    <lineage>
        <taxon>Eukaryota</taxon>
        <taxon>Viridiplantae</taxon>
        <taxon>Chlorophyta</taxon>
        <taxon>core chlorophytes</taxon>
        <taxon>Chlorodendrophyceae</taxon>
        <taxon>Chlorodendrales</taxon>
        <taxon>Chlorodendraceae</taxon>
        <taxon>Tetraselmis</taxon>
    </lineage>
</organism>
<sequence>MAEDDHNLAEEYNIWRKNTPFLYDLVIAHALEWPSLTVQWLPEARNCPDQEACAHKLLLGTHTADGEQNYVMVAEVLVPEHGSRVTARGEIQGSGIEMGRVSVSKRGCHDGEVNRARYCPQRANIVATKTVSGDVCLFDMDLTCPDETIEPHAHLKGHKEEGYGLCWNPIHEGRLISGSNDGLVCLWDAAGAKGKDVAALSTYSVHKGIVGDVSWHASEPHTFASGGEDCCLVLYDARQPAASAVVSSTKAHSQDINCVAFHPTHPYLIATGSADKTIGLLDSRKPQTQLHSLGHHTGEIYQLGWNPHKESVLASSAEDRRLMLWDLSKVGMDQSSEDAEDGPPELLFMHGGHLQKISDFGWHTGAANEWTLASVDEDNILQIYSPAASALMPS</sequence>
<dbReference type="InterPro" id="IPR019775">
    <property type="entry name" value="WD40_repeat_CS"/>
</dbReference>
<dbReference type="EMBL" id="GBEZ01020836">
    <property type="protein sequence ID" value="JAC65867.1"/>
    <property type="molecule type" value="Transcribed_RNA"/>
</dbReference>
<gene>
    <name evidence="9" type="primary">RBBP4</name>
    <name evidence="9" type="ORF">TSPGSL018_15057</name>
</gene>
<evidence type="ECO:0000256" key="6">
    <source>
        <dbReference type="ARBA" id="ARBA00023242"/>
    </source>
</evidence>
<dbReference type="InterPro" id="IPR050459">
    <property type="entry name" value="WD_repeat_RBAP46/RBAP48/MSI1"/>
</dbReference>
<feature type="repeat" description="WD" evidence="7">
    <location>
        <begin position="293"/>
        <end position="328"/>
    </location>
</feature>
<dbReference type="InterPro" id="IPR036322">
    <property type="entry name" value="WD40_repeat_dom_sf"/>
</dbReference>
<evidence type="ECO:0000259" key="8">
    <source>
        <dbReference type="Pfam" id="PF12265"/>
    </source>
</evidence>
<feature type="repeat" description="WD" evidence="7">
    <location>
        <begin position="249"/>
        <end position="282"/>
    </location>
</feature>
<dbReference type="Pfam" id="PF00400">
    <property type="entry name" value="WD40"/>
    <property type="match status" value="4"/>
</dbReference>
<accession>A0A061QYU5</accession>
<keyword evidence="3 7" id="KW-0853">WD repeat</keyword>
<name>A0A061QYU5_9CHLO</name>
<protein>
    <submittedName>
        <fullName evidence="9">Histone-binding protein RBBP4</fullName>
    </submittedName>
</protein>
<feature type="repeat" description="WD" evidence="7">
    <location>
        <begin position="155"/>
        <end position="188"/>
    </location>
</feature>
<dbReference type="PRINTS" id="PR00320">
    <property type="entry name" value="GPROTEINBRPT"/>
</dbReference>
<evidence type="ECO:0000256" key="7">
    <source>
        <dbReference type="PROSITE-ProRule" id="PRU00221"/>
    </source>
</evidence>
<dbReference type="PROSITE" id="PS50082">
    <property type="entry name" value="WD_REPEATS_2"/>
    <property type="match status" value="3"/>
</dbReference>
<evidence type="ECO:0000256" key="2">
    <source>
        <dbReference type="ARBA" id="ARBA00009341"/>
    </source>
</evidence>
<evidence type="ECO:0000256" key="5">
    <source>
        <dbReference type="ARBA" id="ARBA00022853"/>
    </source>
</evidence>
<dbReference type="Gene3D" id="2.130.10.10">
    <property type="entry name" value="YVTN repeat-like/Quinoprotein amine dehydrogenase"/>
    <property type="match status" value="1"/>
</dbReference>
<dbReference type="InterPro" id="IPR015943">
    <property type="entry name" value="WD40/YVTN_repeat-like_dom_sf"/>
</dbReference>
<dbReference type="InterPro" id="IPR022052">
    <property type="entry name" value="Histone-bd_RBBP4-like_N"/>
</dbReference>
<evidence type="ECO:0000256" key="3">
    <source>
        <dbReference type="ARBA" id="ARBA00022574"/>
    </source>
</evidence>
<evidence type="ECO:0000313" key="9">
    <source>
        <dbReference type="EMBL" id="JAC65867.1"/>
    </source>
</evidence>
<dbReference type="Pfam" id="PF12265">
    <property type="entry name" value="CAF1C_H4-bd"/>
    <property type="match status" value="1"/>
</dbReference>
<keyword evidence="6" id="KW-0539">Nucleus</keyword>